<keyword evidence="1" id="KW-0812">Transmembrane</keyword>
<dbReference type="SUPFAM" id="SSF158560">
    <property type="entry name" value="BH3980-like"/>
    <property type="match status" value="1"/>
</dbReference>
<accession>A0AAF0I619</accession>
<gene>
    <name evidence="2" type="ORF">OL234_10405</name>
</gene>
<dbReference type="AlphaFoldDB" id="A0AAF0I619"/>
<keyword evidence="3" id="KW-1185">Reference proteome</keyword>
<dbReference type="RefSeq" id="WP_275469121.1">
    <property type="nucleotide sequence ID" value="NZ_CP110232.1"/>
</dbReference>
<keyword evidence="1" id="KW-1133">Transmembrane helix</keyword>
<feature type="transmembrane region" description="Helical" evidence="1">
    <location>
        <begin position="129"/>
        <end position="150"/>
    </location>
</feature>
<keyword evidence="1" id="KW-0472">Membrane</keyword>
<dbReference type="KEGG" id="vie:OL234_10405"/>
<dbReference type="InterPro" id="IPR009214">
    <property type="entry name" value="DUF1129"/>
</dbReference>
<name>A0AAF0I619_9ENTE</name>
<proteinExistence type="predicted"/>
<organism evidence="2 3">
    <name type="scientific">Vagococcus intermedius</name>
    <dbReference type="NCBI Taxonomy" id="2991418"/>
    <lineage>
        <taxon>Bacteria</taxon>
        <taxon>Bacillati</taxon>
        <taxon>Bacillota</taxon>
        <taxon>Bacilli</taxon>
        <taxon>Lactobacillales</taxon>
        <taxon>Enterococcaceae</taxon>
        <taxon>Vagococcus</taxon>
    </lineage>
</organism>
<feature type="transmembrane region" description="Helical" evidence="1">
    <location>
        <begin position="170"/>
        <end position="190"/>
    </location>
</feature>
<evidence type="ECO:0000256" key="1">
    <source>
        <dbReference type="SAM" id="Phobius"/>
    </source>
</evidence>
<feature type="transmembrane region" description="Helical" evidence="1">
    <location>
        <begin position="196"/>
        <end position="217"/>
    </location>
</feature>
<evidence type="ECO:0000313" key="3">
    <source>
        <dbReference type="Proteomes" id="UP001179647"/>
    </source>
</evidence>
<dbReference type="EMBL" id="CP110232">
    <property type="protein sequence ID" value="WEG73318.1"/>
    <property type="molecule type" value="Genomic_DNA"/>
</dbReference>
<sequence>MEEQEIRALVAKNRELETQLTKRNEQYVYDLRKALSLANLSESLQAQALANILPELVEGQKSGKTARQLFGTVTERARLILETPEPVKESGMFQMWLDNSLLLFIFLTLMAGVLPLFSKSVASGQQQGILTILVGAISGGYAFYLIYKYVYKFDRPGADQKGRPGGFKSILIMMGIMLIWMFIFMAAALIPPAINVALAPAVNIALAVLAFAIRYYLKKKYNIRGSMFSR</sequence>
<feature type="transmembrane region" description="Helical" evidence="1">
    <location>
        <begin position="96"/>
        <end position="117"/>
    </location>
</feature>
<evidence type="ECO:0000313" key="2">
    <source>
        <dbReference type="EMBL" id="WEG73318.1"/>
    </source>
</evidence>
<protein>
    <submittedName>
        <fullName evidence="2">DUF1129 domain-containing protein</fullName>
    </submittedName>
</protein>
<dbReference type="Proteomes" id="UP001179647">
    <property type="component" value="Chromosome"/>
</dbReference>
<reference evidence="2" key="1">
    <citation type="submission" date="2022-10" db="EMBL/GenBank/DDBJ databases">
        <title>Vagococcus sp. isolated from poultry meat.</title>
        <authorList>
            <person name="Johansson P."/>
            <person name="Bjorkroth J."/>
        </authorList>
    </citation>
    <scope>NUCLEOTIDE SEQUENCE</scope>
    <source>
        <strain evidence="2">STAA11</strain>
    </source>
</reference>
<dbReference type="PIRSF" id="PIRSF033111">
    <property type="entry name" value="UCP033111"/>
    <property type="match status" value="1"/>
</dbReference>
<dbReference type="Pfam" id="PF06570">
    <property type="entry name" value="DUF1129"/>
    <property type="match status" value="1"/>
</dbReference>